<dbReference type="AlphaFoldDB" id="A0A344J3W9"/>
<dbReference type="RefSeq" id="WP_112925944.1">
    <property type="nucleotide sequence ID" value="NZ_CP029556.1"/>
</dbReference>
<dbReference type="InterPro" id="IPR038056">
    <property type="entry name" value="YjbR-like_sf"/>
</dbReference>
<evidence type="ECO:0008006" key="3">
    <source>
        <dbReference type="Google" id="ProtNLM"/>
    </source>
</evidence>
<dbReference type="PANTHER" id="PTHR35145">
    <property type="entry name" value="CYTOPLASMIC PROTEIN-RELATED"/>
    <property type="match status" value="1"/>
</dbReference>
<dbReference type="KEGG" id="lue:DCD74_02585"/>
<organism evidence="1 2">
    <name type="scientific">Solilutibacter oculi</name>
    <dbReference type="NCBI Taxonomy" id="2698682"/>
    <lineage>
        <taxon>Bacteria</taxon>
        <taxon>Pseudomonadati</taxon>
        <taxon>Pseudomonadota</taxon>
        <taxon>Gammaproteobacteria</taxon>
        <taxon>Lysobacterales</taxon>
        <taxon>Lysobacteraceae</taxon>
        <taxon>Solilutibacter</taxon>
    </lineage>
</organism>
<evidence type="ECO:0000313" key="2">
    <source>
        <dbReference type="Proteomes" id="UP000251842"/>
    </source>
</evidence>
<proteinExistence type="predicted"/>
<dbReference type="SUPFAM" id="SSF142906">
    <property type="entry name" value="YjbR-like"/>
    <property type="match status" value="1"/>
</dbReference>
<keyword evidence="2" id="KW-1185">Reference proteome</keyword>
<dbReference type="InterPro" id="IPR058532">
    <property type="entry name" value="YjbR/MT2646/Rv2570-like"/>
</dbReference>
<accession>A0A344J3W9</accession>
<gene>
    <name evidence="1" type="ORF">DCD74_02585</name>
</gene>
<reference evidence="2" key="1">
    <citation type="submission" date="2018-05" db="EMBL/GenBank/DDBJ databases">
        <title>Luteimonas pekinense sp. nov., isolated from human Meibomian gland secretions, Beijing, China.</title>
        <authorList>
            <person name="Wen T."/>
            <person name="Bai H."/>
            <person name="Lv H."/>
        </authorList>
    </citation>
    <scope>NUCLEOTIDE SEQUENCE [LARGE SCALE GENOMIC DNA]</scope>
    <source>
        <strain evidence="2">83-4</strain>
    </source>
</reference>
<sequence length="86" mass="9421">MGGKMLCVLPDDASTGPCFKVPDEDFLALTHRPGIKPAPYLARARWVLLNDLKALPDAELMAAIRTSYALIKAKLPKKTQRDIDSA</sequence>
<dbReference type="InterPro" id="IPR007351">
    <property type="entry name" value="YjbR"/>
</dbReference>
<dbReference type="EMBL" id="CP029556">
    <property type="protein sequence ID" value="AXA83729.1"/>
    <property type="molecule type" value="Genomic_DNA"/>
</dbReference>
<dbReference type="OrthoDB" id="9804614at2"/>
<dbReference type="Pfam" id="PF04237">
    <property type="entry name" value="YjbR"/>
    <property type="match status" value="1"/>
</dbReference>
<dbReference type="Gene3D" id="3.90.1150.30">
    <property type="match status" value="1"/>
</dbReference>
<dbReference type="PANTHER" id="PTHR35145:SF1">
    <property type="entry name" value="CYTOPLASMIC PROTEIN"/>
    <property type="match status" value="1"/>
</dbReference>
<name>A0A344J3W9_9GAMM</name>
<protein>
    <recommendedName>
        <fullName evidence="3">MmcQ/YjbR family DNA-binding protein</fullName>
    </recommendedName>
</protein>
<evidence type="ECO:0000313" key="1">
    <source>
        <dbReference type="EMBL" id="AXA83729.1"/>
    </source>
</evidence>
<dbReference type="Proteomes" id="UP000251842">
    <property type="component" value="Chromosome"/>
</dbReference>